<evidence type="ECO:0000259" key="7">
    <source>
        <dbReference type="Pfam" id="PF00892"/>
    </source>
</evidence>
<dbReference type="Pfam" id="PF00892">
    <property type="entry name" value="EamA"/>
    <property type="match status" value="1"/>
</dbReference>
<comment type="similarity">
    <text evidence="2 6">Belongs to the drug/metabolite transporter (DMT) superfamily. Plant drug/metabolite exporter (P-DME) (TC 2.A.7.4) family.</text>
</comment>
<dbReference type="GO" id="GO:0022857">
    <property type="term" value="F:transmembrane transporter activity"/>
    <property type="evidence" value="ECO:0007669"/>
    <property type="project" value="InterPro"/>
</dbReference>
<evidence type="ECO:0000256" key="1">
    <source>
        <dbReference type="ARBA" id="ARBA00004141"/>
    </source>
</evidence>
<feature type="transmembrane region" description="Helical" evidence="6">
    <location>
        <begin position="35"/>
        <end position="54"/>
    </location>
</feature>
<dbReference type="PANTHER" id="PTHR31218">
    <property type="entry name" value="WAT1-RELATED PROTEIN"/>
    <property type="match status" value="1"/>
</dbReference>
<keyword evidence="5 6" id="KW-0472">Membrane</keyword>
<dbReference type="EMBL" id="BAABME010023433">
    <property type="protein sequence ID" value="GAA0168012.1"/>
    <property type="molecule type" value="Genomic_DNA"/>
</dbReference>
<dbReference type="AlphaFoldDB" id="A0AAV3R0Z6"/>
<sequence>MDKPTIVMIFLQFIYATVTLTTRNALLEGVSPRVFVVYRQAMATLIISPVAFASRMRAGGNSQMEWRTFGLIFLASLIGQGVLGTGNQTRNRLMKRRLEVTMYQNIYFEGLYMASSSIASAMANVVPAVTFVIAYFVGFEKLKLNLRSVAKIIGTLICVSGAIGMSLYKGPKLLNMEMVPKNSLLSSTGNDMWLVGCLLLFASSCCWSIWLILQVPISTSYHDHLSGTAWICFLATIQSAAVTFFLEPDLNAWKMKSFLEFFPCLYAALGSAISFFGQAWCISRRGPLFSAMFSPLNTVIATILAPVLFNEKVYLGGLLGAIAVIFGLYVVLWGKAKDIEVKEEKTILEEDLIDEKTLIDESSWKVDLEQPLLPDDSKK</sequence>
<comment type="caution">
    <text evidence="8">The sequence shown here is derived from an EMBL/GenBank/DDBJ whole genome shotgun (WGS) entry which is preliminary data.</text>
</comment>
<dbReference type="SUPFAM" id="SSF103481">
    <property type="entry name" value="Multidrug resistance efflux transporter EmrE"/>
    <property type="match status" value="1"/>
</dbReference>
<accession>A0AAV3R0Z6</accession>
<feature type="domain" description="EamA" evidence="7">
    <location>
        <begin position="195"/>
        <end position="332"/>
    </location>
</feature>
<evidence type="ECO:0000313" key="8">
    <source>
        <dbReference type="EMBL" id="GAA0168012.1"/>
    </source>
</evidence>
<organism evidence="8 9">
    <name type="scientific">Lithospermum erythrorhizon</name>
    <name type="common">Purple gromwell</name>
    <name type="synonym">Lithospermum officinale var. erythrorhizon</name>
    <dbReference type="NCBI Taxonomy" id="34254"/>
    <lineage>
        <taxon>Eukaryota</taxon>
        <taxon>Viridiplantae</taxon>
        <taxon>Streptophyta</taxon>
        <taxon>Embryophyta</taxon>
        <taxon>Tracheophyta</taxon>
        <taxon>Spermatophyta</taxon>
        <taxon>Magnoliopsida</taxon>
        <taxon>eudicotyledons</taxon>
        <taxon>Gunneridae</taxon>
        <taxon>Pentapetalae</taxon>
        <taxon>asterids</taxon>
        <taxon>lamiids</taxon>
        <taxon>Boraginales</taxon>
        <taxon>Boraginaceae</taxon>
        <taxon>Boraginoideae</taxon>
        <taxon>Lithospermeae</taxon>
        <taxon>Lithospermum</taxon>
    </lineage>
</organism>
<keyword evidence="3 6" id="KW-0812">Transmembrane</keyword>
<feature type="transmembrane region" description="Helical" evidence="6">
    <location>
        <begin position="192"/>
        <end position="213"/>
    </location>
</feature>
<evidence type="ECO:0000313" key="9">
    <source>
        <dbReference type="Proteomes" id="UP001454036"/>
    </source>
</evidence>
<dbReference type="InterPro" id="IPR037185">
    <property type="entry name" value="EmrE-like"/>
</dbReference>
<keyword evidence="4 6" id="KW-1133">Transmembrane helix</keyword>
<name>A0AAV3R0Z6_LITER</name>
<dbReference type="InterPro" id="IPR030184">
    <property type="entry name" value="WAT1-related"/>
</dbReference>
<evidence type="ECO:0000256" key="4">
    <source>
        <dbReference type="ARBA" id="ARBA00022989"/>
    </source>
</evidence>
<comment type="subcellular location">
    <subcellularLocation>
        <location evidence="1 6">Membrane</location>
        <topology evidence="1 6">Multi-pass membrane protein</topology>
    </subcellularLocation>
</comment>
<feature type="transmembrane region" description="Helical" evidence="6">
    <location>
        <begin position="258"/>
        <end position="276"/>
    </location>
</feature>
<proteinExistence type="inferred from homology"/>
<feature type="transmembrane region" description="Helical" evidence="6">
    <location>
        <begin position="313"/>
        <end position="332"/>
    </location>
</feature>
<protein>
    <recommendedName>
        <fullName evidence="6">WAT1-related protein</fullName>
    </recommendedName>
</protein>
<dbReference type="InterPro" id="IPR000620">
    <property type="entry name" value="EamA_dom"/>
</dbReference>
<evidence type="ECO:0000256" key="5">
    <source>
        <dbReference type="ARBA" id="ARBA00023136"/>
    </source>
</evidence>
<feature type="transmembrane region" description="Helical" evidence="6">
    <location>
        <begin position="225"/>
        <end position="246"/>
    </location>
</feature>
<feature type="transmembrane region" description="Helical" evidence="6">
    <location>
        <begin position="106"/>
        <end position="137"/>
    </location>
</feature>
<gene>
    <name evidence="8" type="ORF">LIER_40475</name>
</gene>
<feature type="transmembrane region" description="Helical" evidence="6">
    <location>
        <begin position="66"/>
        <end position="86"/>
    </location>
</feature>
<dbReference type="Proteomes" id="UP001454036">
    <property type="component" value="Unassembled WGS sequence"/>
</dbReference>
<feature type="transmembrane region" description="Helical" evidence="6">
    <location>
        <begin position="149"/>
        <end position="168"/>
    </location>
</feature>
<evidence type="ECO:0000256" key="3">
    <source>
        <dbReference type="ARBA" id="ARBA00022692"/>
    </source>
</evidence>
<feature type="transmembrane region" description="Helical" evidence="6">
    <location>
        <begin position="288"/>
        <end position="307"/>
    </location>
</feature>
<dbReference type="GO" id="GO:0016020">
    <property type="term" value="C:membrane"/>
    <property type="evidence" value="ECO:0007669"/>
    <property type="project" value="UniProtKB-SubCell"/>
</dbReference>
<reference evidence="8 9" key="1">
    <citation type="submission" date="2024-01" db="EMBL/GenBank/DDBJ databases">
        <title>The complete chloroplast genome sequence of Lithospermum erythrorhizon: insights into the phylogenetic relationship among Boraginaceae species and the maternal lineages of purple gromwells.</title>
        <authorList>
            <person name="Okada T."/>
            <person name="Watanabe K."/>
        </authorList>
    </citation>
    <scope>NUCLEOTIDE SEQUENCE [LARGE SCALE GENOMIC DNA]</scope>
</reference>
<evidence type="ECO:0000256" key="2">
    <source>
        <dbReference type="ARBA" id="ARBA00007635"/>
    </source>
</evidence>
<evidence type="ECO:0000256" key="6">
    <source>
        <dbReference type="RuleBase" id="RU363077"/>
    </source>
</evidence>
<keyword evidence="9" id="KW-1185">Reference proteome</keyword>